<evidence type="ECO:0000313" key="4">
    <source>
        <dbReference type="Proteomes" id="UP000514628"/>
    </source>
</evidence>
<reference evidence="4" key="1">
    <citation type="submission" date="2020-07" db="EMBL/GenBank/DDBJ databases">
        <title>A comparison of fourteen fully characterised mammalian-associated Campylobacter fetus isolates suggests a mechanism by which bovine-adapted biotypes have evolved high genomic plasticity.</title>
        <authorList>
            <person name="Nadin-Davis S.A."/>
            <person name="Chmara J.T."/>
            <person name="Carillo C."/>
            <person name="Amoako K."/>
            <person name="Goji N."/>
            <person name="Duceppe M.-O."/>
            <person name="Devenish J."/>
        </authorList>
    </citation>
    <scope>NUCLEOTIDE SEQUENCE [LARGE SCALE GENOMIC DNA]</scope>
    <source>
        <strain evidence="4">CFViADRI1362</strain>
        <plasmid evidence="4">pcfviadri1362_p3</plasmid>
    </source>
</reference>
<gene>
    <name evidence="3" type="ORF">GZ989_011455</name>
</gene>
<keyword evidence="3" id="KW-0614">Plasmid</keyword>
<dbReference type="Gene3D" id="1.10.10.10">
    <property type="entry name" value="Winged helix-like DNA-binding domain superfamily/Winged helix DNA-binding domain"/>
    <property type="match status" value="2"/>
</dbReference>
<dbReference type="Proteomes" id="UP000514628">
    <property type="component" value="Plasmid pCFViADRI1362_P3"/>
</dbReference>
<evidence type="ECO:0000256" key="1">
    <source>
        <dbReference type="ARBA" id="ARBA00038283"/>
    </source>
</evidence>
<dbReference type="AlphaFoldDB" id="A0A974MS82"/>
<sequence>MAKTKTQKAVVAQDNRFVFAKYDLNTNEMKFFMWIVAQLNSQKDQLFQVCEIPLSEVFNIWQWEGNTINYNYVRDVCNSMLGKTYIEDFKVIDEKTLKERKVFRGFSLFDKIEYKEGDSYISYKLNDSLMEYLVNLKQNFTQLKFKDIQQMKSAYSIRIYNMLMSEIGQNRTNFKINLEVLCNILEVPECNRPWFEFKRAILQRAIKDINTKSNLVILDVEAKKTGRKVTDIEISFEYKNNKKRIERQAKKRENFAKAIITIINDQYMGKSIKTKEYGILICESARYEKEKDQIIMACSNKDNFNKRVDFIMKDFNGLKMLEKCRNDALGEFYFNEFLKNDINGIFDEAAIKKLFDIK</sequence>
<evidence type="ECO:0000313" key="3">
    <source>
        <dbReference type="EMBL" id="QMS59931.1"/>
    </source>
</evidence>
<dbReference type="RefSeq" id="WP_025370480.1">
    <property type="nucleotide sequence ID" value="NZ_CP059435.1"/>
</dbReference>
<dbReference type="EMBL" id="CP059435">
    <property type="protein sequence ID" value="QMS59931.1"/>
    <property type="molecule type" value="Genomic_DNA"/>
</dbReference>
<dbReference type="GO" id="GO:0003887">
    <property type="term" value="F:DNA-directed DNA polymerase activity"/>
    <property type="evidence" value="ECO:0007669"/>
    <property type="project" value="InterPro"/>
</dbReference>
<feature type="domain" description="Initiator Rep protein WH1" evidence="2">
    <location>
        <begin position="11"/>
        <end position="164"/>
    </location>
</feature>
<protein>
    <submittedName>
        <fullName evidence="3">Replication initiation protein</fullName>
    </submittedName>
</protein>
<name>A0A974MS82_CAMFE</name>
<dbReference type="InterPro" id="IPR000525">
    <property type="entry name" value="Initiator_Rep_WH1"/>
</dbReference>
<dbReference type="InterPro" id="IPR036388">
    <property type="entry name" value="WH-like_DNA-bd_sf"/>
</dbReference>
<dbReference type="SUPFAM" id="SSF46785">
    <property type="entry name" value="Winged helix' DNA-binding domain"/>
    <property type="match status" value="2"/>
</dbReference>
<dbReference type="Pfam" id="PF01051">
    <property type="entry name" value="Rep3_N"/>
    <property type="match status" value="1"/>
</dbReference>
<evidence type="ECO:0000259" key="2">
    <source>
        <dbReference type="Pfam" id="PF01051"/>
    </source>
</evidence>
<dbReference type="Pfam" id="PF21205">
    <property type="entry name" value="Rep3_C"/>
    <property type="match status" value="1"/>
</dbReference>
<dbReference type="GO" id="GO:0006270">
    <property type="term" value="P:DNA replication initiation"/>
    <property type="evidence" value="ECO:0007669"/>
    <property type="project" value="InterPro"/>
</dbReference>
<accession>A0A974MS82</accession>
<organism evidence="3 4">
    <name type="scientific">Campylobacter fetus</name>
    <dbReference type="NCBI Taxonomy" id="196"/>
    <lineage>
        <taxon>Bacteria</taxon>
        <taxon>Pseudomonadati</taxon>
        <taxon>Campylobacterota</taxon>
        <taxon>Epsilonproteobacteria</taxon>
        <taxon>Campylobacterales</taxon>
        <taxon>Campylobacteraceae</taxon>
        <taxon>Campylobacter</taxon>
    </lineage>
</organism>
<dbReference type="InterPro" id="IPR036390">
    <property type="entry name" value="WH_DNA-bd_sf"/>
</dbReference>
<comment type="similarity">
    <text evidence="1">Belongs to the initiator RepB protein family.</text>
</comment>
<proteinExistence type="inferred from homology"/>
<geneLocation type="plasmid" evidence="4">
    <name>pcfviadri1362_p3</name>
</geneLocation>